<dbReference type="SUPFAM" id="SSF48317">
    <property type="entry name" value="Acid phosphatase/Vanadium-dependent haloperoxidase"/>
    <property type="match status" value="1"/>
</dbReference>
<dbReference type="PANTHER" id="PTHR14969">
    <property type="entry name" value="SPHINGOSINE-1-PHOSPHATE PHOSPHOHYDROLASE"/>
    <property type="match status" value="1"/>
</dbReference>
<keyword evidence="1" id="KW-0812">Transmembrane</keyword>
<organism evidence="4 5">
    <name type="scientific">Dyadobacter soli</name>
    <dbReference type="NCBI Taxonomy" id="659014"/>
    <lineage>
        <taxon>Bacteria</taxon>
        <taxon>Pseudomonadati</taxon>
        <taxon>Bacteroidota</taxon>
        <taxon>Cytophagia</taxon>
        <taxon>Cytophagales</taxon>
        <taxon>Spirosomataceae</taxon>
        <taxon>Dyadobacter</taxon>
    </lineage>
</organism>
<dbReference type="CDD" id="cd03394">
    <property type="entry name" value="PAP2_like_5"/>
    <property type="match status" value="1"/>
</dbReference>
<evidence type="ECO:0000313" key="4">
    <source>
        <dbReference type="EMBL" id="SDG00604.1"/>
    </source>
</evidence>
<evidence type="ECO:0000313" key="5">
    <source>
        <dbReference type="Proteomes" id="UP000198748"/>
    </source>
</evidence>
<dbReference type="PANTHER" id="PTHR14969:SF13">
    <property type="entry name" value="AT30094P"/>
    <property type="match status" value="1"/>
</dbReference>
<keyword evidence="5" id="KW-1185">Reference proteome</keyword>
<evidence type="ECO:0000259" key="3">
    <source>
        <dbReference type="SMART" id="SM00014"/>
    </source>
</evidence>
<dbReference type="STRING" id="659014.SAMN04487996_114118"/>
<dbReference type="RefSeq" id="WP_229212814.1">
    <property type="nucleotide sequence ID" value="NZ_FNAN01000014.1"/>
</dbReference>
<evidence type="ECO:0000256" key="1">
    <source>
        <dbReference type="SAM" id="Phobius"/>
    </source>
</evidence>
<dbReference type="Pfam" id="PF01569">
    <property type="entry name" value="PAP2"/>
    <property type="match status" value="1"/>
</dbReference>
<keyword evidence="1" id="KW-1133">Transmembrane helix</keyword>
<dbReference type="EMBL" id="FNAN01000014">
    <property type="protein sequence ID" value="SDG00604.1"/>
    <property type="molecule type" value="Genomic_DNA"/>
</dbReference>
<dbReference type="InterPro" id="IPR036938">
    <property type="entry name" value="PAP2/HPO_sf"/>
</dbReference>
<sequence>MKAYLICLFLLAQILPQAAFAQEDSTKLWKVTAGDVIPPVTLGLAGLIVQGKISRHLQERVVSSYPNYNTKWDEYLPYAPGVVSLGLASAGVKGKHKLGDQVILALLSNIIAQGVTQSLKRIVRYPRPNGEDYHSFPSGHSTTAFTNATILHEEYGQRSILYSIGGYGTATAVGTMRVLGNHHWLADVLMGAGIGIGATKVLYISYPWMQQQVRRMKARKHREKI</sequence>
<feature type="signal peptide" evidence="2">
    <location>
        <begin position="1"/>
        <end position="21"/>
    </location>
</feature>
<accession>A0A1G7QQ58</accession>
<keyword evidence="1" id="KW-0472">Membrane</keyword>
<dbReference type="SMART" id="SM00014">
    <property type="entry name" value="acidPPc"/>
    <property type="match status" value="1"/>
</dbReference>
<dbReference type="InterPro" id="IPR000326">
    <property type="entry name" value="PAP2/HPO"/>
</dbReference>
<dbReference type="AlphaFoldDB" id="A0A1G7QQ58"/>
<dbReference type="Proteomes" id="UP000198748">
    <property type="component" value="Unassembled WGS sequence"/>
</dbReference>
<feature type="transmembrane region" description="Helical" evidence="1">
    <location>
        <begin position="185"/>
        <end position="209"/>
    </location>
</feature>
<evidence type="ECO:0000256" key="2">
    <source>
        <dbReference type="SAM" id="SignalP"/>
    </source>
</evidence>
<dbReference type="Gene3D" id="1.20.144.10">
    <property type="entry name" value="Phosphatidic acid phosphatase type 2/haloperoxidase"/>
    <property type="match status" value="1"/>
</dbReference>
<name>A0A1G7QQ58_9BACT</name>
<feature type="chain" id="PRO_5011632116" evidence="2">
    <location>
        <begin position="22"/>
        <end position="225"/>
    </location>
</feature>
<protein>
    <submittedName>
        <fullName evidence="4">PAP2 superfamily protein</fullName>
    </submittedName>
</protein>
<gene>
    <name evidence="4" type="ORF">SAMN04487996_114118</name>
</gene>
<feature type="domain" description="Phosphatidic acid phosphatase type 2/haloperoxidase" evidence="3">
    <location>
        <begin position="102"/>
        <end position="203"/>
    </location>
</feature>
<proteinExistence type="predicted"/>
<reference evidence="5" key="1">
    <citation type="submission" date="2016-10" db="EMBL/GenBank/DDBJ databases">
        <authorList>
            <person name="Varghese N."/>
            <person name="Submissions S."/>
        </authorList>
    </citation>
    <scope>NUCLEOTIDE SEQUENCE [LARGE SCALE GENOMIC DNA]</scope>
    <source>
        <strain evidence="5">DSM 25329</strain>
    </source>
</reference>
<keyword evidence="2" id="KW-0732">Signal</keyword>